<organism evidence="1">
    <name type="scientific">Anguilla anguilla</name>
    <name type="common">European freshwater eel</name>
    <name type="synonym">Muraena anguilla</name>
    <dbReference type="NCBI Taxonomy" id="7936"/>
    <lineage>
        <taxon>Eukaryota</taxon>
        <taxon>Metazoa</taxon>
        <taxon>Chordata</taxon>
        <taxon>Craniata</taxon>
        <taxon>Vertebrata</taxon>
        <taxon>Euteleostomi</taxon>
        <taxon>Actinopterygii</taxon>
        <taxon>Neopterygii</taxon>
        <taxon>Teleostei</taxon>
        <taxon>Anguilliformes</taxon>
        <taxon>Anguillidae</taxon>
        <taxon>Anguilla</taxon>
    </lineage>
</organism>
<sequence>MLTLGLDKDETTAVLVQSSTFYPLRGVYSLDGGFDPAISTSLQLFSSG</sequence>
<proteinExistence type="predicted"/>
<dbReference type="AlphaFoldDB" id="A0A0E9PF28"/>
<protein>
    <submittedName>
        <fullName evidence="1">Uncharacterized protein</fullName>
    </submittedName>
</protein>
<reference evidence="1" key="2">
    <citation type="journal article" date="2015" name="Fish Shellfish Immunol.">
        <title>Early steps in the European eel (Anguilla anguilla)-Vibrio vulnificus interaction in the gills: Role of the RtxA13 toxin.</title>
        <authorList>
            <person name="Callol A."/>
            <person name="Pajuelo D."/>
            <person name="Ebbesson L."/>
            <person name="Teles M."/>
            <person name="MacKenzie S."/>
            <person name="Amaro C."/>
        </authorList>
    </citation>
    <scope>NUCLEOTIDE SEQUENCE</scope>
</reference>
<evidence type="ECO:0000313" key="1">
    <source>
        <dbReference type="EMBL" id="JAH03149.1"/>
    </source>
</evidence>
<dbReference type="EMBL" id="GBXM01105428">
    <property type="protein sequence ID" value="JAH03149.1"/>
    <property type="molecule type" value="Transcribed_RNA"/>
</dbReference>
<accession>A0A0E9PF28</accession>
<name>A0A0E9PF28_ANGAN</name>
<reference evidence="1" key="1">
    <citation type="submission" date="2014-11" db="EMBL/GenBank/DDBJ databases">
        <authorList>
            <person name="Amaro Gonzalez C."/>
        </authorList>
    </citation>
    <scope>NUCLEOTIDE SEQUENCE</scope>
</reference>